<protein>
    <recommendedName>
        <fullName evidence="1">Lon N-terminal domain-containing protein</fullName>
    </recommendedName>
</protein>
<reference evidence="2 3" key="1">
    <citation type="submission" date="2015-09" db="EMBL/GenBank/DDBJ databases">
        <title>Draft genome sequence of Kouleothrix aurantiaca JCM 19913.</title>
        <authorList>
            <person name="Hemp J."/>
        </authorList>
    </citation>
    <scope>NUCLEOTIDE SEQUENCE [LARGE SCALE GENOMIC DNA]</scope>
    <source>
        <strain evidence="2 3">COM-B</strain>
    </source>
</reference>
<evidence type="ECO:0000259" key="1">
    <source>
        <dbReference type="PROSITE" id="PS51787"/>
    </source>
</evidence>
<feature type="non-terminal residue" evidence="2">
    <location>
        <position position="87"/>
    </location>
</feature>
<dbReference type="InterPro" id="IPR015947">
    <property type="entry name" value="PUA-like_sf"/>
</dbReference>
<feature type="domain" description="Lon N-terminal" evidence="1">
    <location>
        <begin position="15"/>
        <end position="87"/>
    </location>
</feature>
<dbReference type="Gene3D" id="2.30.130.40">
    <property type="entry name" value="LON domain-like"/>
    <property type="match status" value="1"/>
</dbReference>
<dbReference type="PROSITE" id="PS51787">
    <property type="entry name" value="LON_N"/>
    <property type="match status" value="1"/>
</dbReference>
<keyword evidence="3" id="KW-1185">Reference proteome</keyword>
<evidence type="ECO:0000313" key="3">
    <source>
        <dbReference type="Proteomes" id="UP000050509"/>
    </source>
</evidence>
<dbReference type="EMBL" id="LJCR01003063">
    <property type="protein sequence ID" value="KPV47971.1"/>
    <property type="molecule type" value="Genomic_DNA"/>
</dbReference>
<dbReference type="Proteomes" id="UP000050509">
    <property type="component" value="Unassembled WGS sequence"/>
</dbReference>
<dbReference type="AlphaFoldDB" id="A0A0P9F6V2"/>
<dbReference type="InterPro" id="IPR046336">
    <property type="entry name" value="Lon_prtase_N_sf"/>
</dbReference>
<evidence type="ECO:0000313" key="2">
    <source>
        <dbReference type="EMBL" id="KPV47971.1"/>
    </source>
</evidence>
<dbReference type="InterPro" id="IPR003111">
    <property type="entry name" value="Lon_prtase_N"/>
</dbReference>
<sequence length="87" mass="9315">MSEQTPTTTASRPTLPLIALDGAVVFPYTVVSLPLDDDTEPVADAALKDNRLVLLVARRSDADADAPLDMQLHRIGTMARIEQAGTL</sequence>
<gene>
    <name evidence="2" type="ORF">SE17_40585</name>
</gene>
<organism evidence="2 3">
    <name type="scientific">Kouleothrix aurantiaca</name>
    <dbReference type="NCBI Taxonomy" id="186479"/>
    <lineage>
        <taxon>Bacteria</taxon>
        <taxon>Bacillati</taxon>
        <taxon>Chloroflexota</taxon>
        <taxon>Chloroflexia</taxon>
        <taxon>Chloroflexales</taxon>
        <taxon>Roseiflexineae</taxon>
        <taxon>Roseiflexaceae</taxon>
        <taxon>Kouleothrix</taxon>
    </lineage>
</organism>
<dbReference type="SUPFAM" id="SSF88697">
    <property type="entry name" value="PUA domain-like"/>
    <property type="match status" value="1"/>
</dbReference>
<proteinExistence type="predicted"/>
<name>A0A0P9F6V2_9CHLR</name>
<accession>A0A0P9F6V2</accession>
<comment type="caution">
    <text evidence="2">The sequence shown here is derived from an EMBL/GenBank/DDBJ whole genome shotgun (WGS) entry which is preliminary data.</text>
</comment>
<dbReference type="Pfam" id="PF02190">
    <property type="entry name" value="LON_substr_bdg"/>
    <property type="match status" value="1"/>
</dbReference>